<evidence type="ECO:0000313" key="1">
    <source>
        <dbReference type="EMBL" id="MPM60730.1"/>
    </source>
</evidence>
<organism evidence="1">
    <name type="scientific">bioreactor metagenome</name>
    <dbReference type="NCBI Taxonomy" id="1076179"/>
    <lineage>
        <taxon>unclassified sequences</taxon>
        <taxon>metagenomes</taxon>
        <taxon>ecological metagenomes</taxon>
    </lineage>
</organism>
<name>A0A645B5L5_9ZZZZ</name>
<protein>
    <submittedName>
        <fullName evidence="1">Uncharacterized protein</fullName>
    </submittedName>
</protein>
<dbReference type="EMBL" id="VSSQ01017953">
    <property type="protein sequence ID" value="MPM60730.1"/>
    <property type="molecule type" value="Genomic_DNA"/>
</dbReference>
<dbReference type="AlphaFoldDB" id="A0A645B5L5"/>
<sequence>MKFTFSAIIPTSSLRFTSILIFKSPDDNFSIESETISIGRTILPAILIIRNTPINTDKAPRPTATKTDVLTPAINSELKAVTLIDQPFVPSIGL</sequence>
<comment type="caution">
    <text evidence="1">The sequence shown here is derived from an EMBL/GenBank/DDBJ whole genome shotgun (WGS) entry which is preliminary data.</text>
</comment>
<proteinExistence type="predicted"/>
<gene>
    <name evidence="1" type="ORF">SDC9_107582</name>
</gene>
<accession>A0A645B5L5</accession>
<reference evidence="1" key="1">
    <citation type="submission" date="2019-08" db="EMBL/GenBank/DDBJ databases">
        <authorList>
            <person name="Kucharzyk K."/>
            <person name="Murdoch R.W."/>
            <person name="Higgins S."/>
            <person name="Loffler F."/>
        </authorList>
    </citation>
    <scope>NUCLEOTIDE SEQUENCE</scope>
</reference>